<protein>
    <recommendedName>
        <fullName evidence="13">FAD-binding FR-type domain-containing protein</fullName>
    </recommendedName>
</protein>
<evidence type="ECO:0008006" key="13">
    <source>
        <dbReference type="Google" id="ProtNLM"/>
    </source>
</evidence>
<proteinExistence type="predicted"/>
<sequence>MVGMLHRLLQHVLRSRYTRGRKSGRLSYGLYKAMAAVYQWINTHFIIAFPLKRKILWFDLPTRIDAILVVGYWILSIMLMSITYYLSNDNIYWPDPSRQLLRYIADRTGIMSFANLFLILIFAGRNNILIWSTGWSFAKFNIFHRHVAWIATLQAVIHTLAYLTLFVRVAFIWVSDRFLRLTRVVYCNLHIRLRLGGTQTTRSTATYDPASNVVRLEVIPGSVMHQPTASSFYYLYQPFRFRGWESHPFTLGSWEHTVEDQNSHSDTIATAITEIGNDGIENSKTPLLNASISQRHTGNEDSYSDAKRILERPKLIFWIRPYNGWTRSLRDQCLDSPNRSVSPTILLEGPYGESFSLGGHEPVLLIAGGTGIACAVPYIRENLHRSKMMMSKNKNENDDSELLTHTRIHLVWASRETAFVHDVASRELRDALSHEEFHASFYITGKQQETSSSGAIASPSSSISFFSFSASSSLPNITNNLRAHDSEDNELLNLHHGRPNIQELVLQHAQDASEANYSLLVVVSGPSAMADETRAAVYLAMRRGYRRITFREDSFSW</sequence>
<dbReference type="SUPFAM" id="SSF52343">
    <property type="entry name" value="Ferredoxin reductase-like, C-terminal NADP-linked domain"/>
    <property type="match status" value="1"/>
</dbReference>
<dbReference type="GO" id="GO:0005886">
    <property type="term" value="C:plasma membrane"/>
    <property type="evidence" value="ECO:0007669"/>
    <property type="project" value="TreeGrafter"/>
</dbReference>
<dbReference type="GO" id="GO:0006879">
    <property type="term" value="P:intracellular iron ion homeostasis"/>
    <property type="evidence" value="ECO:0007669"/>
    <property type="project" value="TreeGrafter"/>
</dbReference>
<keyword evidence="4 8" id="KW-1133">Transmembrane helix</keyword>
<feature type="transmembrane region" description="Helical" evidence="8">
    <location>
        <begin position="148"/>
        <end position="174"/>
    </location>
</feature>
<evidence type="ECO:0000313" key="11">
    <source>
        <dbReference type="EMBL" id="OKL56846.1"/>
    </source>
</evidence>
<keyword evidence="2" id="KW-0813">Transport</keyword>
<dbReference type="PANTHER" id="PTHR32361">
    <property type="entry name" value="FERRIC/CUPRIC REDUCTASE TRANSMEMBRANE COMPONENT"/>
    <property type="match status" value="1"/>
</dbReference>
<dbReference type="Proteomes" id="UP000214365">
    <property type="component" value="Unassembled WGS sequence"/>
</dbReference>
<feature type="transmembrane region" description="Helical" evidence="8">
    <location>
        <begin position="108"/>
        <end position="128"/>
    </location>
</feature>
<keyword evidence="5" id="KW-0560">Oxidoreductase</keyword>
<evidence type="ECO:0000256" key="4">
    <source>
        <dbReference type="ARBA" id="ARBA00022989"/>
    </source>
</evidence>
<evidence type="ECO:0000256" key="3">
    <source>
        <dbReference type="ARBA" id="ARBA00022692"/>
    </source>
</evidence>
<evidence type="ECO:0000259" key="9">
    <source>
        <dbReference type="Pfam" id="PF01794"/>
    </source>
</evidence>
<evidence type="ECO:0000256" key="1">
    <source>
        <dbReference type="ARBA" id="ARBA00004141"/>
    </source>
</evidence>
<dbReference type="Gene3D" id="3.40.50.80">
    <property type="entry name" value="Nucleotide-binding domain of ferredoxin-NADP reductase (FNR) module"/>
    <property type="match status" value="1"/>
</dbReference>
<comment type="subcellular location">
    <subcellularLocation>
        <location evidence="1">Membrane</location>
        <topology evidence="1">Multi-pass membrane protein</topology>
    </subcellularLocation>
</comment>
<evidence type="ECO:0000256" key="2">
    <source>
        <dbReference type="ARBA" id="ARBA00022448"/>
    </source>
</evidence>
<name>A0A225APF3_TALAT</name>
<dbReference type="STRING" id="1441469.A0A225APF3"/>
<dbReference type="InterPro" id="IPR013130">
    <property type="entry name" value="Fe3_Rdtase_TM_dom"/>
</dbReference>
<gene>
    <name evidence="11" type="ORF">UA08_07986</name>
</gene>
<keyword evidence="7 8" id="KW-0472">Membrane</keyword>
<feature type="transmembrane region" description="Helical" evidence="8">
    <location>
        <begin position="66"/>
        <end position="87"/>
    </location>
</feature>
<organism evidence="11 12">
    <name type="scientific">Talaromyces atroroseus</name>
    <dbReference type="NCBI Taxonomy" id="1441469"/>
    <lineage>
        <taxon>Eukaryota</taxon>
        <taxon>Fungi</taxon>
        <taxon>Dikarya</taxon>
        <taxon>Ascomycota</taxon>
        <taxon>Pezizomycotina</taxon>
        <taxon>Eurotiomycetes</taxon>
        <taxon>Eurotiomycetidae</taxon>
        <taxon>Eurotiales</taxon>
        <taxon>Trichocomaceae</taxon>
        <taxon>Talaromyces</taxon>
        <taxon>Talaromyces sect. Trachyspermi</taxon>
    </lineage>
</organism>
<accession>A0A225APF3</accession>
<evidence type="ECO:0000313" key="12">
    <source>
        <dbReference type="Proteomes" id="UP000214365"/>
    </source>
</evidence>
<keyword evidence="3 8" id="KW-0812">Transmembrane</keyword>
<comment type="caution">
    <text evidence="11">The sequence shown here is derived from an EMBL/GenBank/DDBJ whole genome shotgun (WGS) entry which is preliminary data.</text>
</comment>
<dbReference type="Pfam" id="PF08030">
    <property type="entry name" value="NAD_binding_6"/>
    <property type="match status" value="1"/>
</dbReference>
<feature type="transmembrane region" description="Helical" evidence="8">
    <location>
        <begin position="29"/>
        <end position="51"/>
    </location>
</feature>
<feature type="domain" description="Ferric oxidoreductase" evidence="9">
    <location>
        <begin position="108"/>
        <end position="170"/>
    </location>
</feature>
<evidence type="ECO:0000256" key="8">
    <source>
        <dbReference type="SAM" id="Phobius"/>
    </source>
</evidence>
<dbReference type="InterPro" id="IPR013121">
    <property type="entry name" value="Fe_red_NAD-bd_6"/>
</dbReference>
<reference evidence="11 12" key="1">
    <citation type="submission" date="2015-06" db="EMBL/GenBank/DDBJ databases">
        <title>Talaromyces atroroseus IBT 11181 draft genome.</title>
        <authorList>
            <person name="Rasmussen K.B."/>
            <person name="Rasmussen S."/>
            <person name="Petersen B."/>
            <person name="Sicheritz-Ponten T."/>
            <person name="Mortensen U.H."/>
            <person name="Thrane U."/>
        </authorList>
    </citation>
    <scope>NUCLEOTIDE SEQUENCE [LARGE SCALE GENOMIC DNA]</scope>
    <source>
        <strain evidence="11 12">IBT 11181</strain>
    </source>
</reference>
<dbReference type="InterPro" id="IPR039261">
    <property type="entry name" value="FNR_nucleotide-bd"/>
</dbReference>
<evidence type="ECO:0000256" key="6">
    <source>
        <dbReference type="ARBA" id="ARBA00023065"/>
    </source>
</evidence>
<feature type="domain" description="Ferric reductase NAD binding" evidence="10">
    <location>
        <begin position="361"/>
        <end position="537"/>
    </location>
</feature>
<dbReference type="GeneID" id="31007741"/>
<dbReference type="GO" id="GO:0000293">
    <property type="term" value="F:ferric-chelate reductase activity"/>
    <property type="evidence" value="ECO:0007669"/>
    <property type="project" value="TreeGrafter"/>
</dbReference>
<dbReference type="InterPro" id="IPR051410">
    <property type="entry name" value="Ferric/Cupric_Reductase"/>
</dbReference>
<evidence type="ECO:0000259" key="10">
    <source>
        <dbReference type="Pfam" id="PF08030"/>
    </source>
</evidence>
<dbReference type="CDD" id="cd06186">
    <property type="entry name" value="NOX_Duox_like_FAD_NADP"/>
    <property type="match status" value="1"/>
</dbReference>
<dbReference type="RefSeq" id="XP_020116967.1">
    <property type="nucleotide sequence ID" value="XM_020262895.1"/>
</dbReference>
<keyword evidence="12" id="KW-1185">Reference proteome</keyword>
<dbReference type="OrthoDB" id="167398at2759"/>
<dbReference type="Pfam" id="PF01794">
    <property type="entry name" value="Ferric_reduct"/>
    <property type="match status" value="1"/>
</dbReference>
<evidence type="ECO:0000256" key="5">
    <source>
        <dbReference type="ARBA" id="ARBA00023002"/>
    </source>
</evidence>
<evidence type="ECO:0000256" key="7">
    <source>
        <dbReference type="ARBA" id="ARBA00023136"/>
    </source>
</evidence>
<dbReference type="GO" id="GO:0006826">
    <property type="term" value="P:iron ion transport"/>
    <property type="evidence" value="ECO:0007669"/>
    <property type="project" value="TreeGrafter"/>
</dbReference>
<dbReference type="PANTHER" id="PTHR32361:SF9">
    <property type="entry name" value="FERRIC REDUCTASE TRANSMEMBRANE COMPONENT 3-RELATED"/>
    <property type="match status" value="1"/>
</dbReference>
<dbReference type="GO" id="GO:0015677">
    <property type="term" value="P:copper ion import"/>
    <property type="evidence" value="ECO:0007669"/>
    <property type="project" value="TreeGrafter"/>
</dbReference>
<keyword evidence="6" id="KW-0406">Ion transport</keyword>
<dbReference type="AlphaFoldDB" id="A0A225APF3"/>
<dbReference type="EMBL" id="LFMY01000013">
    <property type="protein sequence ID" value="OKL56846.1"/>
    <property type="molecule type" value="Genomic_DNA"/>
</dbReference>